<evidence type="ECO:0000256" key="5">
    <source>
        <dbReference type="SAM" id="Phobius"/>
    </source>
</evidence>
<dbReference type="SMART" id="SM00304">
    <property type="entry name" value="HAMP"/>
    <property type="match status" value="1"/>
</dbReference>
<reference evidence="8 9" key="1">
    <citation type="submission" date="2021-02" db="EMBL/GenBank/DDBJ databases">
        <title>Characterization of Marinitoga sp. nov. str. BP5-C20A.</title>
        <authorList>
            <person name="Erauso G."/>
            <person name="Postec A."/>
        </authorList>
    </citation>
    <scope>NUCLEOTIDE SEQUENCE [LARGE SCALE GENOMIC DNA]</scope>
    <source>
        <strain evidence="8 9">BP5-C20A</strain>
    </source>
</reference>
<dbReference type="Proteomes" id="UP001232493">
    <property type="component" value="Chromosome"/>
</dbReference>
<evidence type="ECO:0000256" key="3">
    <source>
        <dbReference type="PROSITE-ProRule" id="PRU00284"/>
    </source>
</evidence>
<comment type="similarity">
    <text evidence="2">Belongs to the methyl-accepting chemotaxis (MCP) protein family.</text>
</comment>
<dbReference type="Pfam" id="PF00672">
    <property type="entry name" value="HAMP"/>
    <property type="match status" value="1"/>
</dbReference>
<evidence type="ECO:0000313" key="9">
    <source>
        <dbReference type="Proteomes" id="UP001232493"/>
    </source>
</evidence>
<feature type="domain" description="Methyl-accepting transducer" evidence="6">
    <location>
        <begin position="431"/>
        <end position="667"/>
    </location>
</feature>
<feature type="domain" description="HAMP" evidence="7">
    <location>
        <begin position="360"/>
        <end position="412"/>
    </location>
</feature>
<name>A0ABY8PQA9_9BACT</name>
<dbReference type="InterPro" id="IPR003660">
    <property type="entry name" value="HAMP_dom"/>
</dbReference>
<feature type="coiled-coil region" evidence="4">
    <location>
        <begin position="407"/>
        <end position="441"/>
    </location>
</feature>
<keyword evidence="5" id="KW-0472">Membrane</keyword>
<feature type="transmembrane region" description="Helical" evidence="5">
    <location>
        <begin position="7"/>
        <end position="27"/>
    </location>
</feature>
<dbReference type="Pfam" id="PF00015">
    <property type="entry name" value="MCPsignal"/>
    <property type="match status" value="1"/>
</dbReference>
<dbReference type="Gene3D" id="6.10.340.10">
    <property type="match status" value="1"/>
</dbReference>
<evidence type="ECO:0000259" key="7">
    <source>
        <dbReference type="PROSITE" id="PS50885"/>
    </source>
</evidence>
<evidence type="ECO:0000256" key="1">
    <source>
        <dbReference type="ARBA" id="ARBA00023224"/>
    </source>
</evidence>
<dbReference type="CDD" id="cd06225">
    <property type="entry name" value="HAMP"/>
    <property type="match status" value="1"/>
</dbReference>
<dbReference type="PANTHER" id="PTHR32089:SF112">
    <property type="entry name" value="LYSOZYME-LIKE PROTEIN-RELATED"/>
    <property type="match status" value="1"/>
</dbReference>
<dbReference type="InterPro" id="IPR004089">
    <property type="entry name" value="MCPsignal_dom"/>
</dbReference>
<keyword evidence="9" id="KW-1185">Reference proteome</keyword>
<protein>
    <submittedName>
        <fullName evidence="8">Methyl-accepting chemotaxis protein</fullName>
    </submittedName>
</protein>
<accession>A0ABY8PQA9</accession>
<feature type="transmembrane region" description="Helical" evidence="5">
    <location>
        <begin position="339"/>
        <end position="359"/>
    </location>
</feature>
<evidence type="ECO:0000256" key="4">
    <source>
        <dbReference type="SAM" id="Coils"/>
    </source>
</evidence>
<dbReference type="CDD" id="cd11386">
    <property type="entry name" value="MCP_signal"/>
    <property type="match status" value="1"/>
</dbReference>
<evidence type="ECO:0000259" key="6">
    <source>
        <dbReference type="PROSITE" id="PS50111"/>
    </source>
</evidence>
<keyword evidence="4" id="KW-0175">Coiled coil</keyword>
<keyword evidence="5" id="KW-0812">Transmembrane</keyword>
<dbReference type="Gene3D" id="1.10.287.950">
    <property type="entry name" value="Methyl-accepting chemotaxis protein"/>
    <property type="match status" value="1"/>
</dbReference>
<evidence type="ECO:0000313" key="8">
    <source>
        <dbReference type="EMBL" id="WGS64797.1"/>
    </source>
</evidence>
<keyword evidence="1 3" id="KW-0807">Transducer</keyword>
<dbReference type="EMBL" id="CP069362">
    <property type="protein sequence ID" value="WGS64797.1"/>
    <property type="molecule type" value="Genomic_DNA"/>
</dbReference>
<sequence length="717" mass="80800">MKLKSKLLLIFVVILLVPFLILGYFSINSSEKVLKNEIESKFSNIMESKTFELTLILDRYKGALENISNFQYLPIMLKSMNSYFKDFQNIANLKDVYVDQNPNPPEERYKLNNINEDELEKYGDDEFSISDYDLLHRKYHPNLVTYALSQNIEDIYLLNTEGDIIYTLNKGSEFTENIKELEDTSLGKLFNSLKKQSDDKITIEFSNISLYKYKNNKPILFIGKPFVYRYARYGYIIIAIDFQKIGHIIFNSINKTSNTDIYVLNKDNMLISTLNGVNIGKKFTQIPSSPNIITEYNNYEKKKVLGILSKIKLNNETLKIVLEEDKNAAYMPINKLKNMLIVVIGITLIVAIIIAIIFANSLTNPIKTIEKNAMLVSEGDLTQEISIVRKDEIGLIGNIFNKLKDTIKNISISFNNYSNTLKNAEENLNSTSDELINITTQTFESFEEIKEKLEIVASSAEETTANIQEITSGADLLSKSANDLNSKTKEISISASLGKSNIQNMINDVTNIEGLVEKSNSMISKLFDKSKAIEEIVNQITEISKQTNLLALNAAIEAARAGEAGKGFAVVADEIRKLADESSNSAANITENLNSLVNDASEALKESSNITSNVNQIVESIKEIGKQMENILSEIDVISEMVDNTSNISNQQKISTSEITNAIEAISVSIQHITEKVEDVSSMMKRQKNKLNDFDILIDELENMITDMLNFSKNFKL</sequence>
<keyword evidence="5" id="KW-1133">Transmembrane helix</keyword>
<gene>
    <name evidence="8" type="ORF">JRV97_10640</name>
</gene>
<dbReference type="PROSITE" id="PS50111">
    <property type="entry name" value="CHEMOTAXIS_TRANSDUC_2"/>
    <property type="match status" value="1"/>
</dbReference>
<proteinExistence type="inferred from homology"/>
<dbReference type="PROSITE" id="PS50885">
    <property type="entry name" value="HAMP"/>
    <property type="match status" value="1"/>
</dbReference>
<dbReference type="SUPFAM" id="SSF58104">
    <property type="entry name" value="Methyl-accepting chemotaxis protein (MCP) signaling domain"/>
    <property type="match status" value="1"/>
</dbReference>
<dbReference type="RefSeq" id="WP_280998716.1">
    <property type="nucleotide sequence ID" value="NZ_CP069362.1"/>
</dbReference>
<organism evidence="8 9">
    <name type="scientific">Marinitoga aeolica</name>
    <dbReference type="NCBI Taxonomy" id="2809031"/>
    <lineage>
        <taxon>Bacteria</taxon>
        <taxon>Thermotogati</taxon>
        <taxon>Thermotogota</taxon>
        <taxon>Thermotogae</taxon>
        <taxon>Petrotogales</taxon>
        <taxon>Petrotogaceae</taxon>
        <taxon>Marinitoga</taxon>
    </lineage>
</organism>
<dbReference type="PANTHER" id="PTHR32089">
    <property type="entry name" value="METHYL-ACCEPTING CHEMOTAXIS PROTEIN MCPB"/>
    <property type="match status" value="1"/>
</dbReference>
<dbReference type="SMART" id="SM00283">
    <property type="entry name" value="MA"/>
    <property type="match status" value="1"/>
</dbReference>
<evidence type="ECO:0000256" key="2">
    <source>
        <dbReference type="ARBA" id="ARBA00029447"/>
    </source>
</evidence>